<comment type="caution">
    <text evidence="4">The sequence shown here is derived from an EMBL/GenBank/DDBJ whole genome shotgun (WGS) entry which is preliminary data.</text>
</comment>
<evidence type="ECO:0000313" key="4">
    <source>
        <dbReference type="EMBL" id="MET3750898.1"/>
    </source>
</evidence>
<keyword evidence="2 3" id="KW-0378">Hydrolase</keyword>
<comment type="similarity">
    <text evidence="3">Belongs to the Maf family. YhdE subfamily.</text>
</comment>
<comment type="caution">
    <text evidence="3">Lacks conserved residue(s) required for the propagation of feature annotation.</text>
</comment>
<reference evidence="4 5" key="1">
    <citation type="submission" date="2024-06" db="EMBL/GenBank/DDBJ databases">
        <title>Genomic Encyclopedia of Type Strains, Phase IV (KMG-IV): sequencing the most valuable type-strain genomes for metagenomic binning, comparative biology and taxonomic classification.</title>
        <authorList>
            <person name="Goeker M."/>
        </authorList>
    </citation>
    <scope>NUCLEOTIDE SEQUENCE [LARGE SCALE GENOMIC DNA]</scope>
    <source>
        <strain evidence="4 5">DSM 29492</strain>
    </source>
</reference>
<dbReference type="Gene3D" id="3.90.950.10">
    <property type="match status" value="1"/>
</dbReference>
<dbReference type="RefSeq" id="WP_257464802.1">
    <property type="nucleotide sequence ID" value="NZ_JANJZT010000015.1"/>
</dbReference>
<dbReference type="PANTHER" id="PTHR43213">
    <property type="entry name" value="BIFUNCTIONAL DTTP/UTP PYROPHOSPHATASE/METHYLTRANSFERASE PROTEIN-RELATED"/>
    <property type="match status" value="1"/>
</dbReference>
<organism evidence="4 5">
    <name type="scientific">Blautia caecimuris</name>
    <dbReference type="NCBI Taxonomy" id="1796615"/>
    <lineage>
        <taxon>Bacteria</taxon>
        <taxon>Bacillati</taxon>
        <taxon>Bacillota</taxon>
        <taxon>Clostridia</taxon>
        <taxon>Lachnospirales</taxon>
        <taxon>Lachnospiraceae</taxon>
        <taxon>Blautia</taxon>
    </lineage>
</organism>
<dbReference type="PIRSF" id="PIRSF006305">
    <property type="entry name" value="Maf"/>
    <property type="match status" value="1"/>
</dbReference>
<protein>
    <recommendedName>
        <fullName evidence="3">dTTP/UTP pyrophosphatase</fullName>
        <shortName evidence="3">dTTPase/UTPase</shortName>
        <ecNumber evidence="3">3.6.1.9</ecNumber>
    </recommendedName>
    <alternativeName>
        <fullName evidence="3">Nucleoside triphosphate pyrophosphatase</fullName>
    </alternativeName>
    <alternativeName>
        <fullName evidence="3">Nucleotide pyrophosphatase</fullName>
        <shortName evidence="3">Nucleotide PPase</shortName>
    </alternativeName>
</protein>
<proteinExistence type="inferred from homology"/>
<feature type="site" description="Important for substrate specificity" evidence="3">
    <location>
        <position position="12"/>
    </location>
</feature>
<comment type="subcellular location">
    <subcellularLocation>
        <location evidence="3">Cytoplasm</location>
    </subcellularLocation>
</comment>
<evidence type="ECO:0000313" key="5">
    <source>
        <dbReference type="Proteomes" id="UP001549106"/>
    </source>
</evidence>
<keyword evidence="5" id="KW-1185">Reference proteome</keyword>
<accession>A0ABV2M653</accession>
<dbReference type="EMBL" id="JBEPMJ010000015">
    <property type="protein sequence ID" value="MET3750898.1"/>
    <property type="molecule type" value="Genomic_DNA"/>
</dbReference>
<dbReference type="HAMAP" id="MF_00528">
    <property type="entry name" value="Maf"/>
    <property type="match status" value="1"/>
</dbReference>
<dbReference type="SUPFAM" id="SSF52972">
    <property type="entry name" value="ITPase-like"/>
    <property type="match status" value="1"/>
</dbReference>
<dbReference type="InterPro" id="IPR003697">
    <property type="entry name" value="Maf-like"/>
</dbReference>
<dbReference type="Pfam" id="PF02545">
    <property type="entry name" value="Maf"/>
    <property type="match status" value="1"/>
</dbReference>
<sequence length="197" mass="21685">MRKIILASASPRRRELLAAAGVSFKVCPGNGEEHITGTDPEEAVKELSSQKAFSAVFPEAENGTVILGADTVVVFEGKILGKPKDEEDAVQTLKMLQGNTHQVYTGVTILENICGKWQKTSFTEKTDVTFYPVSEKEIRDYVKTKEPMDKAGSYGIQGLFGIYVKSISGEYSNVVGLPVGRLFYEAKKSGIELRWQE</sequence>
<comment type="cofactor">
    <cofactor evidence="1 3">
        <name>a divalent metal cation</name>
        <dbReference type="ChEBI" id="CHEBI:60240"/>
    </cofactor>
</comment>
<keyword evidence="3" id="KW-0546">Nucleotide metabolism</keyword>
<comment type="catalytic activity">
    <reaction evidence="3">
        <text>UTP + H2O = UMP + diphosphate + H(+)</text>
        <dbReference type="Rhea" id="RHEA:29395"/>
        <dbReference type="ChEBI" id="CHEBI:15377"/>
        <dbReference type="ChEBI" id="CHEBI:15378"/>
        <dbReference type="ChEBI" id="CHEBI:33019"/>
        <dbReference type="ChEBI" id="CHEBI:46398"/>
        <dbReference type="ChEBI" id="CHEBI:57865"/>
        <dbReference type="EC" id="3.6.1.9"/>
    </reaction>
</comment>
<evidence type="ECO:0000256" key="3">
    <source>
        <dbReference type="HAMAP-Rule" id="MF_00528"/>
    </source>
</evidence>
<dbReference type="Proteomes" id="UP001549106">
    <property type="component" value="Unassembled WGS sequence"/>
</dbReference>
<dbReference type="NCBIfam" id="TIGR00172">
    <property type="entry name" value="maf"/>
    <property type="match status" value="1"/>
</dbReference>
<dbReference type="PANTHER" id="PTHR43213:SF5">
    <property type="entry name" value="BIFUNCTIONAL DTTP_UTP PYROPHOSPHATASE_METHYLTRANSFERASE PROTEIN-RELATED"/>
    <property type="match status" value="1"/>
</dbReference>
<comment type="catalytic activity">
    <reaction evidence="3">
        <text>dTTP + H2O = dTMP + diphosphate + H(+)</text>
        <dbReference type="Rhea" id="RHEA:28534"/>
        <dbReference type="ChEBI" id="CHEBI:15377"/>
        <dbReference type="ChEBI" id="CHEBI:15378"/>
        <dbReference type="ChEBI" id="CHEBI:33019"/>
        <dbReference type="ChEBI" id="CHEBI:37568"/>
        <dbReference type="ChEBI" id="CHEBI:63528"/>
        <dbReference type="EC" id="3.6.1.9"/>
    </reaction>
</comment>
<feature type="active site" description="Proton acceptor" evidence="3">
    <location>
        <position position="70"/>
    </location>
</feature>
<dbReference type="InterPro" id="IPR029001">
    <property type="entry name" value="ITPase-like_fam"/>
</dbReference>
<name>A0ABV2M653_9FIRM</name>
<feature type="site" description="Important for substrate specificity" evidence="3">
    <location>
        <position position="157"/>
    </location>
</feature>
<evidence type="ECO:0000256" key="1">
    <source>
        <dbReference type="ARBA" id="ARBA00001968"/>
    </source>
</evidence>
<feature type="site" description="Important for substrate specificity" evidence="3">
    <location>
        <position position="71"/>
    </location>
</feature>
<dbReference type="EC" id="3.6.1.9" evidence="3"/>
<dbReference type="CDD" id="cd00555">
    <property type="entry name" value="Maf"/>
    <property type="match status" value="1"/>
</dbReference>
<comment type="function">
    <text evidence="3">Nucleoside triphosphate pyrophosphatase that hydrolyzes dTTP and UTP. May have a dual role in cell division arrest and in preventing the incorporation of modified nucleotides into cellular nucleic acids.</text>
</comment>
<keyword evidence="3" id="KW-0963">Cytoplasm</keyword>
<gene>
    <name evidence="4" type="ORF">ABID24_002151</name>
</gene>
<evidence type="ECO:0000256" key="2">
    <source>
        <dbReference type="ARBA" id="ARBA00022801"/>
    </source>
</evidence>